<dbReference type="InterPro" id="IPR014032">
    <property type="entry name" value="Peptidase_A24A_bac"/>
</dbReference>
<sequence length="285" mass="29851">MAPTLAPLWFYADVIALLGVFGLLIGSFLNVVVYRVPAGLSIVWPPSACPTCGEQIKPYDNIPVISWLVLRGKCRNCATPISPRYLFVELGTGVFFALVAWRFWPFASDVTDASQLASRILTLLAFLYLAAISVVLALIDLDTHKLPNAIVLPSYLVGAVLLAASALSSHDLGRLLTAAIGAAAAFALFFLLAFAVPGGMGFGDVKLAGVLGLFLGFLGWGQLVVGIFGGFLLGGLFAIGLLIARRAGRRSGIPFGPWMLAGAWLGVAAGGPLIDSYLTLTGLAG</sequence>
<proteinExistence type="inferred from homology"/>
<dbReference type="Pfam" id="PF01478">
    <property type="entry name" value="Peptidase_A24"/>
    <property type="match status" value="1"/>
</dbReference>
<dbReference type="Gene3D" id="1.20.120.1220">
    <property type="match status" value="1"/>
</dbReference>
<feature type="transmembrane region" description="Helical" evidence="10">
    <location>
        <begin position="226"/>
        <end position="243"/>
    </location>
</feature>
<evidence type="ECO:0000256" key="1">
    <source>
        <dbReference type="ARBA" id="ARBA00004429"/>
    </source>
</evidence>
<gene>
    <name evidence="13" type="ORF">GCM10022286_16320</name>
</gene>
<evidence type="ECO:0000256" key="6">
    <source>
        <dbReference type="ARBA" id="ARBA00022989"/>
    </source>
</evidence>
<dbReference type="InterPro" id="IPR000045">
    <property type="entry name" value="Prepilin_IV_endopep_pep"/>
</dbReference>
<keyword evidence="7 10" id="KW-0472">Membrane</keyword>
<dbReference type="Proteomes" id="UP001415169">
    <property type="component" value="Unassembled WGS sequence"/>
</dbReference>
<evidence type="ECO:0000256" key="2">
    <source>
        <dbReference type="ARBA" id="ARBA00005801"/>
    </source>
</evidence>
<feature type="transmembrane region" description="Helical" evidence="10">
    <location>
        <begin position="255"/>
        <end position="274"/>
    </location>
</feature>
<reference evidence="13" key="1">
    <citation type="journal article" date="2014" name="Int. J. Syst. Evol. Microbiol.">
        <title>Complete genome of a new Firmicutes species belonging to the dominant human colonic microbiota ('Ruminococcus bicirculans') reveals two chromosomes and a selective capacity to utilize plant glucans.</title>
        <authorList>
            <consortium name="NISC Comparative Sequencing Program"/>
            <person name="Wegmann U."/>
            <person name="Louis P."/>
            <person name="Goesmann A."/>
            <person name="Henrissat B."/>
            <person name="Duncan S.H."/>
            <person name="Flint H.J."/>
        </authorList>
    </citation>
    <scope>NUCLEOTIDE SEQUENCE</scope>
    <source>
        <strain evidence="13">JCM 17590</strain>
    </source>
</reference>
<evidence type="ECO:0000259" key="11">
    <source>
        <dbReference type="Pfam" id="PF01478"/>
    </source>
</evidence>
<feature type="transmembrane region" description="Helical" evidence="10">
    <location>
        <begin position="85"/>
        <end position="104"/>
    </location>
</feature>
<keyword evidence="9" id="KW-0489">Methyltransferase</keyword>
<dbReference type="RefSeq" id="WP_344791259.1">
    <property type="nucleotide sequence ID" value="NZ_BAABBV010000001.1"/>
</dbReference>
<dbReference type="InterPro" id="IPR050882">
    <property type="entry name" value="Prepilin_peptidase/N-MTase"/>
</dbReference>
<feature type="domain" description="Prepilin type IV endopeptidase peptidase" evidence="11">
    <location>
        <begin position="128"/>
        <end position="239"/>
    </location>
</feature>
<evidence type="ECO:0000313" key="14">
    <source>
        <dbReference type="Proteomes" id="UP001415169"/>
    </source>
</evidence>
<keyword evidence="14" id="KW-1185">Reference proteome</keyword>
<keyword evidence="4" id="KW-0997">Cell inner membrane</keyword>
<evidence type="ECO:0000256" key="10">
    <source>
        <dbReference type="SAM" id="Phobius"/>
    </source>
</evidence>
<feature type="transmembrane region" description="Helical" evidence="10">
    <location>
        <begin position="6"/>
        <end position="33"/>
    </location>
</feature>
<evidence type="ECO:0000256" key="3">
    <source>
        <dbReference type="ARBA" id="ARBA00022475"/>
    </source>
</evidence>
<keyword evidence="9" id="KW-0645">Protease</keyword>
<accession>A0ABP7ZJL7</accession>
<comment type="similarity">
    <text evidence="2 8">Belongs to the peptidase A24 family.</text>
</comment>
<dbReference type="Pfam" id="PF06750">
    <property type="entry name" value="A24_N_bact"/>
    <property type="match status" value="1"/>
</dbReference>
<evidence type="ECO:0000256" key="5">
    <source>
        <dbReference type="ARBA" id="ARBA00022692"/>
    </source>
</evidence>
<feature type="transmembrane region" description="Helical" evidence="10">
    <location>
        <begin position="175"/>
        <end position="196"/>
    </location>
</feature>
<dbReference type="EMBL" id="BAABBV010000001">
    <property type="protein sequence ID" value="GAA4160386.1"/>
    <property type="molecule type" value="Genomic_DNA"/>
</dbReference>
<keyword evidence="9" id="KW-0511">Multifunctional enzyme</keyword>
<feature type="transmembrane region" description="Helical" evidence="10">
    <location>
        <begin position="150"/>
        <end position="169"/>
    </location>
</feature>
<keyword evidence="6 10" id="KW-1133">Transmembrane helix</keyword>
<comment type="subcellular location">
    <subcellularLocation>
        <location evidence="1">Cell inner membrane</location>
        <topology evidence="1">Multi-pass membrane protein</topology>
    </subcellularLocation>
    <subcellularLocation>
        <location evidence="9">Cell membrane</location>
        <topology evidence="9">Multi-pass membrane protein</topology>
    </subcellularLocation>
</comment>
<feature type="domain" description="Prepilin peptidase A24 N-terminal" evidence="12">
    <location>
        <begin position="20"/>
        <end position="103"/>
    </location>
</feature>
<protein>
    <recommendedName>
        <fullName evidence="9">Prepilin leader peptidase/N-methyltransferase</fullName>
        <ecNumber evidence="9">2.1.1.-</ecNumber>
        <ecNumber evidence="9">3.4.23.43</ecNumber>
    </recommendedName>
</protein>
<organism evidence="13 14">
    <name type="scientific">Gryllotalpicola daejeonensis</name>
    <dbReference type="NCBI Taxonomy" id="993087"/>
    <lineage>
        <taxon>Bacteria</taxon>
        <taxon>Bacillati</taxon>
        <taxon>Actinomycetota</taxon>
        <taxon>Actinomycetes</taxon>
        <taxon>Micrococcales</taxon>
        <taxon>Microbacteriaceae</taxon>
        <taxon>Gryllotalpicola</taxon>
    </lineage>
</organism>
<keyword evidence="9" id="KW-0808">Transferase</keyword>
<comment type="caution">
    <text evidence="13">The sequence shown here is derived from an EMBL/GenBank/DDBJ whole genome shotgun (WGS) entry which is preliminary data.</text>
</comment>
<keyword evidence="9" id="KW-0378">Hydrolase</keyword>
<evidence type="ECO:0000259" key="12">
    <source>
        <dbReference type="Pfam" id="PF06750"/>
    </source>
</evidence>
<evidence type="ECO:0000256" key="7">
    <source>
        <dbReference type="ARBA" id="ARBA00023136"/>
    </source>
</evidence>
<dbReference type="PRINTS" id="PR00864">
    <property type="entry name" value="PREPILNPTASE"/>
</dbReference>
<dbReference type="EC" id="3.4.23.43" evidence="9"/>
<dbReference type="EC" id="2.1.1.-" evidence="9"/>
<evidence type="ECO:0000313" key="13">
    <source>
        <dbReference type="EMBL" id="GAA4160386.1"/>
    </source>
</evidence>
<reference evidence="13" key="2">
    <citation type="submission" date="2023-12" db="EMBL/GenBank/DDBJ databases">
        <authorList>
            <person name="Sun Q."/>
            <person name="Inoue M."/>
        </authorList>
    </citation>
    <scope>NUCLEOTIDE SEQUENCE</scope>
    <source>
        <strain evidence="13">JCM 17590</strain>
    </source>
</reference>
<dbReference type="PANTHER" id="PTHR30487">
    <property type="entry name" value="TYPE 4 PREPILIN-LIKE PROTEINS LEADER PEPTIDE-PROCESSING ENZYME"/>
    <property type="match status" value="1"/>
</dbReference>
<comment type="function">
    <text evidence="9">Plays an essential role in type IV pili and type II pseudopili formation by proteolytically removing the leader sequence from substrate proteins and subsequently monomethylating the alpha-amino group of the newly exposed N-terminal phenylalanine.</text>
</comment>
<dbReference type="InterPro" id="IPR010627">
    <property type="entry name" value="Prepilin_pept_A24_N"/>
</dbReference>
<evidence type="ECO:0000256" key="8">
    <source>
        <dbReference type="RuleBase" id="RU003793"/>
    </source>
</evidence>
<evidence type="ECO:0000256" key="4">
    <source>
        <dbReference type="ARBA" id="ARBA00022519"/>
    </source>
</evidence>
<feature type="transmembrane region" description="Helical" evidence="10">
    <location>
        <begin position="116"/>
        <end position="138"/>
    </location>
</feature>
<comment type="catalytic activity">
    <reaction evidence="9">
        <text>Typically cleaves a -Gly-|-Phe- bond to release an N-terminal, basic peptide of 5-8 residues from type IV prepilin, and then N-methylates the new N-terminal amino group, the methyl donor being S-adenosyl-L-methionine.</text>
        <dbReference type="EC" id="3.4.23.43"/>
    </reaction>
</comment>
<dbReference type="PANTHER" id="PTHR30487:SF0">
    <property type="entry name" value="PREPILIN LEADER PEPTIDASE_N-METHYLTRANSFERASE-RELATED"/>
    <property type="match status" value="1"/>
</dbReference>
<evidence type="ECO:0000256" key="9">
    <source>
        <dbReference type="RuleBase" id="RU003794"/>
    </source>
</evidence>
<keyword evidence="5 9" id="KW-0812">Transmembrane</keyword>
<name>A0ABP7ZJL7_9MICO</name>
<keyword evidence="3" id="KW-1003">Cell membrane</keyword>